<evidence type="ECO:0000313" key="2">
    <source>
        <dbReference type="Proteomes" id="UP001230768"/>
    </source>
</evidence>
<accession>A0ABY9GWQ1</accession>
<sequence>MSNPERQTYVPDQLSAGAFPVMIDTAVIAAGQSLKRGAVLGQVKTSGEYVLCASAATDGSEAPKAILDQATDTSQGAQVAPIRLTGEVLGSQLTLGAGLTLAQAKAALRGLCLFIR</sequence>
<keyword evidence="2" id="KW-1185">Reference proteome</keyword>
<proteinExistence type="predicted"/>
<protein>
    <submittedName>
        <fullName evidence="1">Head decoration protein</fullName>
    </submittedName>
</protein>
<gene>
    <name evidence="1" type="ORF">PSH88_09545</name>
</gene>
<dbReference type="InterPro" id="IPR004195">
    <property type="entry name" value="Head_decoration_D"/>
</dbReference>
<dbReference type="RefSeq" id="WP_305425971.1">
    <property type="nucleotide sequence ID" value="NZ_CP117430.1"/>
</dbReference>
<dbReference type="Pfam" id="PF02924">
    <property type="entry name" value="HDPD"/>
    <property type="match status" value="1"/>
</dbReference>
<dbReference type="Gene3D" id="2.40.300.10">
    <property type="entry name" value="Head decoration protein D"/>
    <property type="match status" value="1"/>
</dbReference>
<name>A0ABY9GWQ1_9PSED</name>
<organism evidence="1 2">
    <name type="scientific">Pseudomonas wuhanensis</name>
    <dbReference type="NCBI Taxonomy" id="2954098"/>
    <lineage>
        <taxon>Bacteria</taxon>
        <taxon>Pseudomonadati</taxon>
        <taxon>Pseudomonadota</taxon>
        <taxon>Gammaproteobacteria</taxon>
        <taxon>Pseudomonadales</taxon>
        <taxon>Pseudomonadaceae</taxon>
        <taxon>Pseudomonas</taxon>
    </lineage>
</organism>
<dbReference type="Proteomes" id="UP001230768">
    <property type="component" value="Chromosome"/>
</dbReference>
<dbReference type="EMBL" id="CP117430">
    <property type="protein sequence ID" value="WLI20250.1"/>
    <property type="molecule type" value="Genomic_DNA"/>
</dbReference>
<reference evidence="1 2" key="1">
    <citation type="submission" date="2023-02" db="EMBL/GenBank/DDBJ databases">
        <title>Evolution of Hrp T3SS in non-pathogenic Pseudomonas fluorescens.</title>
        <authorList>
            <person name="Liao K."/>
            <person name="Wei H."/>
            <person name="Gu Y."/>
        </authorList>
    </citation>
    <scope>NUCLEOTIDE SEQUENCE [LARGE SCALE GENOMIC DNA]</scope>
    <source>
        <strain evidence="1 2">FP607</strain>
    </source>
</reference>
<evidence type="ECO:0000313" key="1">
    <source>
        <dbReference type="EMBL" id="WLI20250.1"/>
    </source>
</evidence>